<evidence type="ECO:0000259" key="1">
    <source>
        <dbReference type="SMART" id="SM01022"/>
    </source>
</evidence>
<dbReference type="RefSeq" id="WP_153090690.1">
    <property type="nucleotide sequence ID" value="NZ_VZAH01000109.1"/>
</dbReference>
<dbReference type="SUPFAM" id="SSF88697">
    <property type="entry name" value="PUA domain-like"/>
    <property type="match status" value="1"/>
</dbReference>
<dbReference type="EMBL" id="VZAH01000109">
    <property type="protein sequence ID" value="MQP14940.1"/>
    <property type="molecule type" value="Genomic_DNA"/>
</dbReference>
<dbReference type="AlphaFoldDB" id="A0A6G1VNG8"/>
<dbReference type="Proteomes" id="UP000477980">
    <property type="component" value="Unassembled WGS sequence"/>
</dbReference>
<accession>A0A6G1VNG8</accession>
<evidence type="ECO:0000313" key="3">
    <source>
        <dbReference type="Proteomes" id="UP000477980"/>
    </source>
</evidence>
<sequence>MNVILSIKPEFVEKIFSGEKQYEYRKILFKQKVDTVYIYASRPISKIVGEFKIDEILCDTPENIWKETRRQSGVTRKFFDKYYKGREKAVALKIKDCKEYKNAINPESLIPNFKVPQSFIYIEDKIAPQIE</sequence>
<dbReference type="Gene3D" id="2.30.130.30">
    <property type="entry name" value="Hypothetical protein"/>
    <property type="match status" value="1"/>
</dbReference>
<protein>
    <submittedName>
        <fullName evidence="2">ASCH domain-containing protein</fullName>
    </submittedName>
</protein>
<comment type="caution">
    <text evidence="2">The sequence shown here is derived from an EMBL/GenBank/DDBJ whole genome shotgun (WGS) entry which is preliminary data.</text>
</comment>
<evidence type="ECO:0000313" key="2">
    <source>
        <dbReference type="EMBL" id="MQP14940.1"/>
    </source>
</evidence>
<reference evidence="2 3" key="1">
    <citation type="submission" date="2019-09" db="EMBL/GenBank/DDBJ databases">
        <title>Distinct polysaccharide growth profiles of human intestinal Prevotella copri isolates.</title>
        <authorList>
            <person name="Fehlner-Peach H."/>
            <person name="Magnabosco C."/>
            <person name="Raghavan V."/>
            <person name="Scher J.U."/>
            <person name="Tett A."/>
            <person name="Cox L.M."/>
            <person name="Gottsegen C."/>
            <person name="Watters A."/>
            <person name="Wiltshire- Gordon J.D."/>
            <person name="Segata N."/>
            <person name="Bonneau R."/>
            <person name="Littman D.R."/>
        </authorList>
    </citation>
    <scope>NUCLEOTIDE SEQUENCE [LARGE SCALE GENOMIC DNA]</scope>
    <source>
        <strain evidence="3">iAA917</strain>
    </source>
</reference>
<dbReference type="InterPro" id="IPR007374">
    <property type="entry name" value="ASCH_domain"/>
</dbReference>
<dbReference type="SMART" id="SM01022">
    <property type="entry name" value="ASCH"/>
    <property type="match status" value="1"/>
</dbReference>
<dbReference type="Pfam" id="PF04266">
    <property type="entry name" value="ASCH"/>
    <property type="match status" value="1"/>
</dbReference>
<gene>
    <name evidence="2" type="ORF">F7D25_11090</name>
</gene>
<dbReference type="InterPro" id="IPR015947">
    <property type="entry name" value="PUA-like_sf"/>
</dbReference>
<dbReference type="OrthoDB" id="9800495at2"/>
<organism evidence="2 3">
    <name type="scientific">Segatella copri</name>
    <dbReference type="NCBI Taxonomy" id="165179"/>
    <lineage>
        <taxon>Bacteria</taxon>
        <taxon>Pseudomonadati</taxon>
        <taxon>Bacteroidota</taxon>
        <taxon>Bacteroidia</taxon>
        <taxon>Bacteroidales</taxon>
        <taxon>Prevotellaceae</taxon>
        <taxon>Segatella</taxon>
    </lineage>
</organism>
<proteinExistence type="predicted"/>
<name>A0A6G1VNG8_9BACT</name>
<feature type="domain" description="ASCH" evidence="1">
    <location>
        <begin position="5"/>
        <end position="98"/>
    </location>
</feature>